<proteinExistence type="predicted"/>
<keyword evidence="1 2" id="KW-0053">Apoptosis</keyword>
<evidence type="ECO:0000256" key="1">
    <source>
        <dbReference type="ARBA" id="ARBA00022703"/>
    </source>
</evidence>
<dbReference type="GO" id="GO:0006915">
    <property type="term" value="P:apoptotic process"/>
    <property type="evidence" value="ECO:0007669"/>
    <property type="project" value="UniProtKB-UniRule"/>
</dbReference>
<dbReference type="Pfam" id="PF02017">
    <property type="entry name" value="CIDE-N"/>
    <property type="match status" value="1"/>
</dbReference>
<dbReference type="AlphaFoldDB" id="A0AAV2ZKT3"/>
<dbReference type="EMBL" id="DYDO01000009">
    <property type="protein sequence ID" value="DBA18569.1"/>
    <property type="molecule type" value="Genomic_DNA"/>
</dbReference>
<dbReference type="Proteomes" id="UP001181693">
    <property type="component" value="Unassembled WGS sequence"/>
</dbReference>
<protein>
    <recommendedName>
        <fullName evidence="3">CIDE-N domain-containing protein</fullName>
    </recommendedName>
</protein>
<dbReference type="Gene3D" id="3.10.20.10">
    <property type="match status" value="1"/>
</dbReference>
<gene>
    <name evidence="4" type="ORF">GDO54_016801</name>
</gene>
<evidence type="ECO:0000259" key="3">
    <source>
        <dbReference type="PROSITE" id="PS51135"/>
    </source>
</evidence>
<comment type="caution">
    <text evidence="4">The sequence shown here is derived from an EMBL/GenBank/DDBJ whole genome shotgun (WGS) entry which is preliminary data.</text>
</comment>
<dbReference type="PANTHER" id="PTHR12306">
    <property type="entry name" value="CELL DEATH ACTIVATOR CIDE"/>
    <property type="match status" value="1"/>
</dbReference>
<keyword evidence="5" id="KW-1185">Reference proteome</keyword>
<accession>A0AAV2ZKT3</accession>
<dbReference type="PROSITE" id="PS51135">
    <property type="entry name" value="CIDE_N"/>
    <property type="match status" value="1"/>
</dbReference>
<dbReference type="SMART" id="SM00266">
    <property type="entry name" value="CAD"/>
    <property type="match status" value="1"/>
</dbReference>
<dbReference type="InterPro" id="IPR003508">
    <property type="entry name" value="CIDE-N_dom"/>
</dbReference>
<organism evidence="4 5">
    <name type="scientific">Pyxicephalus adspersus</name>
    <name type="common">African bullfrog</name>
    <dbReference type="NCBI Taxonomy" id="30357"/>
    <lineage>
        <taxon>Eukaryota</taxon>
        <taxon>Metazoa</taxon>
        <taxon>Chordata</taxon>
        <taxon>Craniata</taxon>
        <taxon>Vertebrata</taxon>
        <taxon>Euteleostomi</taxon>
        <taxon>Amphibia</taxon>
        <taxon>Batrachia</taxon>
        <taxon>Anura</taxon>
        <taxon>Neobatrachia</taxon>
        <taxon>Ranoidea</taxon>
        <taxon>Pyxicephalidae</taxon>
        <taxon>Pyxicephalinae</taxon>
        <taxon>Pyxicephalus</taxon>
    </lineage>
</organism>
<dbReference type="GO" id="GO:0042981">
    <property type="term" value="P:regulation of apoptotic process"/>
    <property type="evidence" value="ECO:0007669"/>
    <property type="project" value="TreeGrafter"/>
</dbReference>
<evidence type="ECO:0000313" key="4">
    <source>
        <dbReference type="EMBL" id="DBA18569.1"/>
    </source>
</evidence>
<sequence>MEYAMKSLSILSPRSLSKCVSVSASMTQQLLSRPASKPRPFRVCNWDRTVRKGIVADSLGDLLNKAQDALLITDAITLVLDEDGTGVDTEDFFQSLDSGSVFMALTKGQTWKPSQNAGYHISLSNKPQKKIDVARFSFDLYKDHPQDFIGCINIKATFYGTYTVSYNLQCYSAKRVMKEALRWTLFTMQTTGHVLLGTSGYMQQLLEPSDKPQPEEEKPTPALRDFIPFYPRRILPALQ</sequence>
<evidence type="ECO:0000256" key="2">
    <source>
        <dbReference type="PROSITE-ProRule" id="PRU00447"/>
    </source>
</evidence>
<reference evidence="4" key="1">
    <citation type="thesis" date="2020" institute="ProQuest LLC" country="789 East Eisenhower Parkway, Ann Arbor, MI, USA">
        <title>Comparative Genomics and Chromosome Evolution.</title>
        <authorList>
            <person name="Mudd A.B."/>
        </authorList>
    </citation>
    <scope>NUCLEOTIDE SEQUENCE</scope>
    <source>
        <strain evidence="4">1538</strain>
        <tissue evidence="4">Blood</tissue>
    </source>
</reference>
<name>A0AAV2ZKT3_PYXAD</name>
<evidence type="ECO:0000313" key="5">
    <source>
        <dbReference type="Proteomes" id="UP001181693"/>
    </source>
</evidence>
<feature type="domain" description="CIDE-N" evidence="3">
    <location>
        <begin position="37"/>
        <end position="113"/>
    </location>
</feature>
<dbReference type="SUPFAM" id="SSF54277">
    <property type="entry name" value="CAD &amp; PB1 domains"/>
    <property type="match status" value="1"/>
</dbReference>
<dbReference type="PANTHER" id="PTHR12306:SF9">
    <property type="entry name" value="LIPID TRANSFERASE CIDEC"/>
    <property type="match status" value="1"/>
</dbReference>